<evidence type="ECO:0000313" key="9">
    <source>
        <dbReference type="Proteomes" id="UP000051686"/>
    </source>
</evidence>
<keyword evidence="5 6" id="KW-0131">Cell cycle</keyword>
<evidence type="ECO:0000256" key="5">
    <source>
        <dbReference type="ARBA" id="ARBA00023306"/>
    </source>
</evidence>
<keyword evidence="4 6" id="KW-1133">Transmembrane helix</keyword>
<name>A0A0R1M982_9LACO</name>
<feature type="transmembrane region" description="Helical" evidence="6">
    <location>
        <begin position="63"/>
        <end position="82"/>
    </location>
</feature>
<keyword evidence="1 6" id="KW-1003">Cell membrane</keyword>
<comment type="caution">
    <text evidence="8">The sequence shown here is derived from an EMBL/GenBank/DDBJ whole genome shotgun (WGS) entry which is preliminary data.</text>
</comment>
<dbReference type="Proteomes" id="UP000051686">
    <property type="component" value="Unassembled WGS sequence"/>
</dbReference>
<evidence type="ECO:0000256" key="4">
    <source>
        <dbReference type="ARBA" id="ARBA00022989"/>
    </source>
</evidence>
<sequence>MKRRKFLKKNNVSDQPLTPWERVQKERRTKRVGKQLPLKRKKRIGDKLPRLVRQRNKVLRRQLFFNLLFFVTMALISLYFILPVSRVQKIEVSGMDLQTENAALAASGVKKEDQLLKVIFMQKKMTENITNTVAEIKNAEFKYQWTTVKIKVIPNTISGYVLDKNRYYSVTQSGKVSKLARNQPEDNYPVYSGFGNSRQLVSLANQMKKLPTKLTGAVSEVHYAPSAVNPQRIQVYMNDGNEVIATISTFAQKMPYYSSIKAKATQKIVVDFEVGAFSYPKK</sequence>
<evidence type="ECO:0000256" key="2">
    <source>
        <dbReference type="ARBA" id="ARBA00022618"/>
    </source>
</evidence>
<dbReference type="Pfam" id="PF03799">
    <property type="entry name" value="FtsQ_DivIB_C"/>
    <property type="match status" value="1"/>
</dbReference>
<dbReference type="GO" id="GO:0043093">
    <property type="term" value="P:FtsZ-dependent cytokinesis"/>
    <property type="evidence" value="ECO:0007669"/>
    <property type="project" value="UniProtKB-UniRule"/>
</dbReference>
<dbReference type="STRING" id="1423777.FD46_GL001803"/>
<feature type="domain" description="Cell division protein FtsQ/DivIB C-terminal" evidence="7">
    <location>
        <begin position="163"/>
        <end position="264"/>
    </location>
</feature>
<evidence type="ECO:0000256" key="6">
    <source>
        <dbReference type="HAMAP-Rule" id="MF_00912"/>
    </source>
</evidence>
<dbReference type="PANTHER" id="PTHR37820:SF1">
    <property type="entry name" value="CELL DIVISION PROTEIN FTSQ"/>
    <property type="match status" value="1"/>
</dbReference>
<evidence type="ECO:0000256" key="1">
    <source>
        <dbReference type="ARBA" id="ARBA00022475"/>
    </source>
</evidence>
<proteinExistence type="inferred from homology"/>
<organism evidence="8 9">
    <name type="scientific">Liquorilactobacillus oeni DSM 19972</name>
    <dbReference type="NCBI Taxonomy" id="1423777"/>
    <lineage>
        <taxon>Bacteria</taxon>
        <taxon>Bacillati</taxon>
        <taxon>Bacillota</taxon>
        <taxon>Bacilli</taxon>
        <taxon>Lactobacillales</taxon>
        <taxon>Lactobacillaceae</taxon>
        <taxon>Liquorilactobacillus</taxon>
    </lineage>
</organism>
<accession>A0A0R1M982</accession>
<dbReference type="InterPro" id="IPR026580">
    <property type="entry name" value="DivIB"/>
</dbReference>
<dbReference type="AlphaFoldDB" id="A0A0R1M982"/>
<comment type="function">
    <text evidence="6">Cell division protein that may be involved in stabilizing or promoting the assembly of the division complex.</text>
</comment>
<dbReference type="RefSeq" id="WP_057896620.1">
    <property type="nucleotide sequence ID" value="NZ_AZEH01000039.1"/>
</dbReference>
<dbReference type="HAMAP" id="MF_00912">
    <property type="entry name" value="DivIB"/>
    <property type="match status" value="1"/>
</dbReference>
<evidence type="ECO:0000259" key="7">
    <source>
        <dbReference type="Pfam" id="PF03799"/>
    </source>
</evidence>
<dbReference type="PANTHER" id="PTHR37820">
    <property type="entry name" value="CELL DIVISION PROTEIN DIVIB"/>
    <property type="match status" value="1"/>
</dbReference>
<gene>
    <name evidence="6" type="primary">divIB</name>
    <name evidence="8" type="ORF">FD46_GL001803</name>
</gene>
<keyword evidence="6" id="KW-0472">Membrane</keyword>
<reference evidence="8 9" key="1">
    <citation type="journal article" date="2015" name="Genome Announc.">
        <title>Expanding the biotechnology potential of lactobacilli through comparative genomics of 213 strains and associated genera.</title>
        <authorList>
            <person name="Sun Z."/>
            <person name="Harris H.M."/>
            <person name="McCann A."/>
            <person name="Guo C."/>
            <person name="Argimon S."/>
            <person name="Zhang W."/>
            <person name="Yang X."/>
            <person name="Jeffery I.B."/>
            <person name="Cooney J.C."/>
            <person name="Kagawa T.F."/>
            <person name="Liu W."/>
            <person name="Song Y."/>
            <person name="Salvetti E."/>
            <person name="Wrobel A."/>
            <person name="Rasinkangas P."/>
            <person name="Parkhill J."/>
            <person name="Rea M.C."/>
            <person name="O'Sullivan O."/>
            <person name="Ritari J."/>
            <person name="Douillard F.P."/>
            <person name="Paul Ross R."/>
            <person name="Yang R."/>
            <person name="Briner A.E."/>
            <person name="Felis G.E."/>
            <person name="de Vos W.M."/>
            <person name="Barrangou R."/>
            <person name="Klaenhammer T.R."/>
            <person name="Caufield P.W."/>
            <person name="Cui Y."/>
            <person name="Zhang H."/>
            <person name="O'Toole P.W."/>
        </authorList>
    </citation>
    <scope>NUCLEOTIDE SEQUENCE [LARGE SCALE GENOMIC DNA]</scope>
    <source>
        <strain evidence="8 9">DSM 19972</strain>
    </source>
</reference>
<dbReference type="InterPro" id="IPR050487">
    <property type="entry name" value="FtsQ_DivIB"/>
</dbReference>
<dbReference type="GO" id="GO:0032153">
    <property type="term" value="C:cell division site"/>
    <property type="evidence" value="ECO:0007669"/>
    <property type="project" value="UniProtKB-UniRule"/>
</dbReference>
<dbReference type="PATRIC" id="fig|1423777.3.peg.1857"/>
<dbReference type="GO" id="GO:0005886">
    <property type="term" value="C:plasma membrane"/>
    <property type="evidence" value="ECO:0007669"/>
    <property type="project" value="UniProtKB-SubCell"/>
</dbReference>
<dbReference type="Gene3D" id="3.40.50.10960">
    <property type="match status" value="1"/>
</dbReference>
<evidence type="ECO:0000256" key="3">
    <source>
        <dbReference type="ARBA" id="ARBA00022692"/>
    </source>
</evidence>
<dbReference type="InterPro" id="IPR005548">
    <property type="entry name" value="Cell_div_FtsQ/DivIB_C"/>
</dbReference>
<comment type="subcellular location">
    <subcellularLocation>
        <location evidence="6">Cell membrane</location>
        <topology evidence="6">Single-pass type II membrane protein</topology>
    </subcellularLocation>
    <text evidence="6">Localizes to the division septum.</text>
</comment>
<comment type="similarity">
    <text evidence="6">Belongs to the FtsQ/DivIB family. DivIB subfamily.</text>
</comment>
<keyword evidence="9" id="KW-1185">Reference proteome</keyword>
<evidence type="ECO:0000313" key="8">
    <source>
        <dbReference type="EMBL" id="KRL04668.1"/>
    </source>
</evidence>
<keyword evidence="3 6" id="KW-0812">Transmembrane</keyword>
<keyword evidence="2 6" id="KW-0132">Cell division</keyword>
<dbReference type="EMBL" id="AZEH01000039">
    <property type="protein sequence ID" value="KRL04668.1"/>
    <property type="molecule type" value="Genomic_DNA"/>
</dbReference>
<dbReference type="OrthoDB" id="1819027at2"/>
<protein>
    <recommendedName>
        <fullName evidence="6">Cell division protein DivIB</fullName>
    </recommendedName>
</protein>